<name>A0ACB9QYX5_9MYRT</name>
<dbReference type="EMBL" id="CM042884">
    <property type="protein sequence ID" value="KAI4371402.1"/>
    <property type="molecule type" value="Genomic_DNA"/>
</dbReference>
<accession>A0ACB9QYX5</accession>
<sequence length="97" mass="10588">MPLLLLLLLLDSSDCLVEIIREFRNKSLNDFLESVDNGLNGGQSVCRYSGDDGLKGGEDWSGGLPGNKAEGFSNAREPSSYKCFGSNSVRFHLYPKA</sequence>
<evidence type="ECO:0000313" key="2">
    <source>
        <dbReference type="Proteomes" id="UP001057402"/>
    </source>
</evidence>
<evidence type="ECO:0000313" key="1">
    <source>
        <dbReference type="EMBL" id="KAI4371402.1"/>
    </source>
</evidence>
<organism evidence="1 2">
    <name type="scientific">Melastoma candidum</name>
    <dbReference type="NCBI Taxonomy" id="119954"/>
    <lineage>
        <taxon>Eukaryota</taxon>
        <taxon>Viridiplantae</taxon>
        <taxon>Streptophyta</taxon>
        <taxon>Embryophyta</taxon>
        <taxon>Tracheophyta</taxon>
        <taxon>Spermatophyta</taxon>
        <taxon>Magnoliopsida</taxon>
        <taxon>eudicotyledons</taxon>
        <taxon>Gunneridae</taxon>
        <taxon>Pentapetalae</taxon>
        <taxon>rosids</taxon>
        <taxon>malvids</taxon>
        <taxon>Myrtales</taxon>
        <taxon>Melastomataceae</taxon>
        <taxon>Melastomatoideae</taxon>
        <taxon>Melastomateae</taxon>
        <taxon>Melastoma</taxon>
    </lineage>
</organism>
<reference evidence="2" key="1">
    <citation type="journal article" date="2023" name="Front. Plant Sci.">
        <title>Chromosomal-level genome assembly of Melastoma candidum provides insights into trichome evolution.</title>
        <authorList>
            <person name="Zhong Y."/>
            <person name="Wu W."/>
            <person name="Sun C."/>
            <person name="Zou P."/>
            <person name="Liu Y."/>
            <person name="Dai S."/>
            <person name="Zhou R."/>
        </authorList>
    </citation>
    <scope>NUCLEOTIDE SEQUENCE [LARGE SCALE GENOMIC DNA]</scope>
</reference>
<comment type="caution">
    <text evidence="1">The sequence shown here is derived from an EMBL/GenBank/DDBJ whole genome shotgun (WGS) entry which is preliminary data.</text>
</comment>
<protein>
    <submittedName>
        <fullName evidence="1">Uncharacterized protein</fullName>
    </submittedName>
</protein>
<proteinExistence type="predicted"/>
<keyword evidence="2" id="KW-1185">Reference proteome</keyword>
<gene>
    <name evidence="1" type="ORF">MLD38_019643</name>
</gene>
<dbReference type="Proteomes" id="UP001057402">
    <property type="component" value="Chromosome 5"/>
</dbReference>